<dbReference type="Proteomes" id="UP000008514">
    <property type="component" value="Chromosome"/>
</dbReference>
<dbReference type="KEGG" id="ptq:P700755_001906"/>
<organism evidence="1 2">
    <name type="scientific">Psychroflexus torquis (strain ATCC 700755 / CIP 106069 / ACAM 623)</name>
    <dbReference type="NCBI Taxonomy" id="313595"/>
    <lineage>
        <taxon>Bacteria</taxon>
        <taxon>Pseudomonadati</taxon>
        <taxon>Bacteroidota</taxon>
        <taxon>Flavobacteriia</taxon>
        <taxon>Flavobacteriales</taxon>
        <taxon>Flavobacteriaceae</taxon>
        <taxon>Psychroflexus</taxon>
    </lineage>
</organism>
<evidence type="ECO:0000313" key="2">
    <source>
        <dbReference type="Proteomes" id="UP000008514"/>
    </source>
</evidence>
<evidence type="ECO:0000313" key="1">
    <source>
        <dbReference type="EMBL" id="AFU68725.1"/>
    </source>
</evidence>
<protein>
    <submittedName>
        <fullName evidence="1">Uncharacterized protein</fullName>
    </submittedName>
</protein>
<accession>K4ITB6</accession>
<dbReference type="RefSeq" id="WP_015024315.1">
    <property type="nucleotide sequence ID" value="NC_018721.1"/>
</dbReference>
<proteinExistence type="predicted"/>
<dbReference type="AlphaFoldDB" id="K4ITB6"/>
<gene>
    <name evidence="1" type="ordered locus">P700755_001906</name>
</gene>
<reference evidence="1" key="2">
    <citation type="submission" date="2012-09" db="EMBL/GenBank/DDBJ databases">
        <title>The complete sequence of Psychroflexus torquis an extreme psychrophile from sea-ice that is stimulated by light.</title>
        <authorList>
            <person name="Feng S."/>
            <person name="Powell S.M."/>
            <person name="Bowman J.P."/>
        </authorList>
    </citation>
    <scope>NUCLEOTIDE SEQUENCE [LARGE SCALE GENOMIC DNA]</scope>
    <source>
        <strain evidence="1">ATCC 700755</strain>
    </source>
</reference>
<dbReference type="HOGENOM" id="CLU_1585148_0_0_10"/>
<dbReference type="OrthoDB" id="1414794at2"/>
<dbReference type="EMBL" id="CP003879">
    <property type="protein sequence ID" value="AFU68725.1"/>
    <property type="molecule type" value="Genomic_DNA"/>
</dbReference>
<reference evidence="1" key="1">
    <citation type="submission" date="2006-03" db="EMBL/GenBank/DDBJ databases">
        <authorList>
            <person name="Bowman J."/>
            <person name="Ferriera S."/>
            <person name="Johnson J."/>
            <person name="Kravitz S."/>
            <person name="Halpern A."/>
            <person name="Remington K."/>
            <person name="Beeson K."/>
            <person name="Tran B."/>
            <person name="Rogers Y.-H."/>
            <person name="Friedman R."/>
            <person name="Venter J.C."/>
        </authorList>
    </citation>
    <scope>NUCLEOTIDE SEQUENCE [LARGE SCALE GENOMIC DNA]</scope>
    <source>
        <strain evidence="1">ATCC 700755</strain>
    </source>
</reference>
<name>K4ITB6_PSYTT</name>
<keyword evidence="2" id="KW-1185">Reference proteome</keyword>
<sequence>MCRIRFGKTIYCVIIGLIWFNRDFSDQATIQSAISGLIIEIALNFNRSAFESLKNSGNLSKIEDLIYNYYRLVDNIENQENDLLKWCNELELELNKNGFMYKWLKLDTKTHQDLTKKISVYDDQLCEHIGHGIIMNILFRGGTNTTFLTPLYEEQIKAGRELSQAIEN</sequence>